<dbReference type="RefSeq" id="WP_150041819.1">
    <property type="nucleotide sequence ID" value="NZ_OW485601.1"/>
</dbReference>
<organism evidence="1 2">
    <name type="scientific">Rhodovastum atsumiense</name>
    <dbReference type="NCBI Taxonomy" id="504468"/>
    <lineage>
        <taxon>Bacteria</taxon>
        <taxon>Pseudomonadati</taxon>
        <taxon>Pseudomonadota</taxon>
        <taxon>Alphaproteobacteria</taxon>
        <taxon>Acetobacterales</taxon>
        <taxon>Acetobacteraceae</taxon>
        <taxon>Rhodovastum</taxon>
    </lineage>
</organism>
<evidence type="ECO:0008006" key="3">
    <source>
        <dbReference type="Google" id="ProtNLM"/>
    </source>
</evidence>
<proteinExistence type="predicted"/>
<sequence length="378" mass="40035">MRPLDVLPMRGGGRATTLLRRACGVALLATLLSSCAGHAPALRETSPAILLPVGQATLTDGRGRFREVFCAVRYDHGAALPHDRPCEDSSALWKLPGEPPPSGRPVALGRAPVPTRVVMVPGLLAECAAELSKAFEDATANLQAQGYATGYIQTRGRQGSVTNADIIHAAVMAMPQDERIILVTHSKGTVDTLEALVKHPDLPARVAAVISVAGAVNGSPLADSFPEFLAHLAEETHLSSCPPGVDLEAVDSLRRSVRLGWLATHPLPRTVRTYSLAAFAAAPDMSWGLRPFYRDLAGTEPVNDGLVIASDAIIPGSTLLGYPNADHMAVAMPFGANAPLLAATLMDHNDYPRAVLLEAAVRYVQEDLAARPMIAENR</sequence>
<reference evidence="1 2" key="1">
    <citation type="submission" date="2019-09" db="EMBL/GenBank/DDBJ databases">
        <title>Genome sequence of Rhodovastum atsumiense, a diverse member of the Acetobacteraceae family of non-sulfur purple photosynthetic bacteria.</title>
        <authorList>
            <person name="Meyer T."/>
            <person name="Kyndt J."/>
        </authorList>
    </citation>
    <scope>NUCLEOTIDE SEQUENCE [LARGE SCALE GENOMIC DNA]</scope>
    <source>
        <strain evidence="1 2">DSM 21279</strain>
    </source>
</reference>
<evidence type="ECO:0000313" key="1">
    <source>
        <dbReference type="EMBL" id="KAA5611080.1"/>
    </source>
</evidence>
<dbReference type="PROSITE" id="PS51257">
    <property type="entry name" value="PROKAR_LIPOPROTEIN"/>
    <property type="match status" value="1"/>
</dbReference>
<dbReference type="EMBL" id="VWPK01000024">
    <property type="protein sequence ID" value="KAA5611080.1"/>
    <property type="molecule type" value="Genomic_DNA"/>
</dbReference>
<protein>
    <recommendedName>
        <fullName evidence="3">Alpha/beta hydrolase</fullName>
    </recommendedName>
</protein>
<dbReference type="ESTHER" id="9prot-a0a5m6is05">
    <property type="family name" value="Polyesterase-MGS0156-like"/>
</dbReference>
<accession>A0A5M6IS05</accession>
<evidence type="ECO:0000313" key="2">
    <source>
        <dbReference type="Proteomes" id="UP000325255"/>
    </source>
</evidence>
<comment type="caution">
    <text evidence="1">The sequence shown here is derived from an EMBL/GenBank/DDBJ whole genome shotgun (WGS) entry which is preliminary data.</text>
</comment>
<dbReference type="Gene3D" id="3.40.50.1820">
    <property type="entry name" value="alpha/beta hydrolase"/>
    <property type="match status" value="1"/>
</dbReference>
<dbReference type="Proteomes" id="UP000325255">
    <property type="component" value="Unassembled WGS sequence"/>
</dbReference>
<name>A0A5M6IS05_9PROT</name>
<gene>
    <name evidence="1" type="ORF">F1189_15905</name>
</gene>
<dbReference type="InterPro" id="IPR029058">
    <property type="entry name" value="AB_hydrolase_fold"/>
</dbReference>
<keyword evidence="2" id="KW-1185">Reference proteome</keyword>
<dbReference type="AlphaFoldDB" id="A0A5M6IS05"/>
<dbReference type="SUPFAM" id="SSF53474">
    <property type="entry name" value="alpha/beta-Hydrolases"/>
    <property type="match status" value="1"/>
</dbReference>
<dbReference type="OrthoDB" id="7172093at2"/>